<name>A0A6A6DQS3_9PEZI</name>
<proteinExistence type="predicted"/>
<feature type="compositionally biased region" description="Polar residues" evidence="1">
    <location>
        <begin position="22"/>
        <end position="49"/>
    </location>
</feature>
<sequence length="57" mass="5980">MAPSTNADETLTVLSTALSTAQSDLETSTDLNPSYTSREVTVDTSSSADYTGYEGIN</sequence>
<dbReference type="EMBL" id="ML994659">
    <property type="protein sequence ID" value="KAF2180290.1"/>
    <property type="molecule type" value="Genomic_DNA"/>
</dbReference>
<gene>
    <name evidence="2" type="ORF">K469DRAFT_715541</name>
</gene>
<dbReference type="OrthoDB" id="5100912at2759"/>
<feature type="region of interest" description="Disordered" evidence="1">
    <location>
        <begin position="20"/>
        <end position="57"/>
    </location>
</feature>
<dbReference type="Proteomes" id="UP000800200">
    <property type="component" value="Unassembled WGS sequence"/>
</dbReference>
<evidence type="ECO:0000313" key="3">
    <source>
        <dbReference type="Proteomes" id="UP000800200"/>
    </source>
</evidence>
<accession>A0A6A6DQS3</accession>
<dbReference type="AlphaFoldDB" id="A0A6A6DQS3"/>
<evidence type="ECO:0000313" key="2">
    <source>
        <dbReference type="EMBL" id="KAF2180290.1"/>
    </source>
</evidence>
<protein>
    <submittedName>
        <fullName evidence="2">Uncharacterized protein</fullName>
    </submittedName>
</protein>
<keyword evidence="3" id="KW-1185">Reference proteome</keyword>
<reference evidence="2" key="1">
    <citation type="journal article" date="2020" name="Stud. Mycol.">
        <title>101 Dothideomycetes genomes: a test case for predicting lifestyles and emergence of pathogens.</title>
        <authorList>
            <person name="Haridas S."/>
            <person name="Albert R."/>
            <person name="Binder M."/>
            <person name="Bloem J."/>
            <person name="Labutti K."/>
            <person name="Salamov A."/>
            <person name="Andreopoulos B."/>
            <person name="Baker S."/>
            <person name="Barry K."/>
            <person name="Bills G."/>
            <person name="Bluhm B."/>
            <person name="Cannon C."/>
            <person name="Castanera R."/>
            <person name="Culley D."/>
            <person name="Daum C."/>
            <person name="Ezra D."/>
            <person name="Gonzalez J."/>
            <person name="Henrissat B."/>
            <person name="Kuo A."/>
            <person name="Liang C."/>
            <person name="Lipzen A."/>
            <person name="Lutzoni F."/>
            <person name="Magnuson J."/>
            <person name="Mondo S."/>
            <person name="Nolan M."/>
            <person name="Ohm R."/>
            <person name="Pangilinan J."/>
            <person name="Park H.-J."/>
            <person name="Ramirez L."/>
            <person name="Alfaro M."/>
            <person name="Sun H."/>
            <person name="Tritt A."/>
            <person name="Yoshinaga Y."/>
            <person name="Zwiers L.-H."/>
            <person name="Turgeon B."/>
            <person name="Goodwin S."/>
            <person name="Spatafora J."/>
            <person name="Crous P."/>
            <person name="Grigoriev I."/>
        </authorList>
    </citation>
    <scope>NUCLEOTIDE SEQUENCE</scope>
    <source>
        <strain evidence="2">CBS 207.26</strain>
    </source>
</reference>
<evidence type="ECO:0000256" key="1">
    <source>
        <dbReference type="SAM" id="MobiDB-lite"/>
    </source>
</evidence>
<organism evidence="2 3">
    <name type="scientific">Zopfia rhizophila CBS 207.26</name>
    <dbReference type="NCBI Taxonomy" id="1314779"/>
    <lineage>
        <taxon>Eukaryota</taxon>
        <taxon>Fungi</taxon>
        <taxon>Dikarya</taxon>
        <taxon>Ascomycota</taxon>
        <taxon>Pezizomycotina</taxon>
        <taxon>Dothideomycetes</taxon>
        <taxon>Dothideomycetes incertae sedis</taxon>
        <taxon>Zopfiaceae</taxon>
        <taxon>Zopfia</taxon>
    </lineage>
</organism>